<reference evidence="1" key="1">
    <citation type="journal article" date="2021" name="PeerJ">
        <title>Extensive microbial diversity within the chicken gut microbiome revealed by metagenomics and culture.</title>
        <authorList>
            <person name="Gilroy R."/>
            <person name="Ravi A."/>
            <person name="Getino M."/>
            <person name="Pursley I."/>
            <person name="Horton D.L."/>
            <person name="Alikhan N.F."/>
            <person name="Baker D."/>
            <person name="Gharbi K."/>
            <person name="Hall N."/>
            <person name="Watson M."/>
            <person name="Adriaenssens E.M."/>
            <person name="Foster-Nyarko E."/>
            <person name="Jarju S."/>
            <person name="Secka A."/>
            <person name="Antonio M."/>
            <person name="Oren A."/>
            <person name="Chaudhuri R.R."/>
            <person name="La Ragione R."/>
            <person name="Hildebrand F."/>
            <person name="Pallen M.J."/>
        </authorList>
    </citation>
    <scope>NUCLEOTIDE SEQUENCE</scope>
    <source>
        <strain evidence="1">CHK165-8395</strain>
    </source>
</reference>
<sequence>MDSRMVDGCIVRFVRKDDQPVEEYFYHTYEEAYAHFALFLDDDSGLYHRIEIIQVGNRCKMLLWADCMR</sequence>
<dbReference type="AlphaFoldDB" id="A0A921FBY9"/>
<dbReference type="EMBL" id="DYXD01000071">
    <property type="protein sequence ID" value="HJF07218.1"/>
    <property type="molecule type" value="Genomic_DNA"/>
</dbReference>
<name>A0A921FBY9_9BACT</name>
<comment type="caution">
    <text evidence="1">The sequence shown here is derived from an EMBL/GenBank/DDBJ whole genome shotgun (WGS) entry which is preliminary data.</text>
</comment>
<reference evidence="1" key="2">
    <citation type="submission" date="2021-09" db="EMBL/GenBank/DDBJ databases">
        <authorList>
            <person name="Gilroy R."/>
        </authorList>
    </citation>
    <scope>NUCLEOTIDE SEQUENCE</scope>
    <source>
        <strain evidence="1">CHK165-8395</strain>
    </source>
</reference>
<accession>A0A921FBY9</accession>
<gene>
    <name evidence="1" type="ORF">K8U81_03360</name>
</gene>
<protein>
    <submittedName>
        <fullName evidence="1">Uncharacterized protein</fullName>
    </submittedName>
</protein>
<organism evidence="1 2">
    <name type="scientific">Phocaeicola coprocola</name>
    <dbReference type="NCBI Taxonomy" id="310298"/>
    <lineage>
        <taxon>Bacteria</taxon>
        <taxon>Pseudomonadati</taxon>
        <taxon>Bacteroidota</taxon>
        <taxon>Bacteroidia</taxon>
        <taxon>Bacteroidales</taxon>
        <taxon>Bacteroidaceae</taxon>
        <taxon>Phocaeicola</taxon>
    </lineage>
</organism>
<dbReference type="Proteomes" id="UP000718012">
    <property type="component" value="Unassembled WGS sequence"/>
</dbReference>
<proteinExistence type="predicted"/>
<evidence type="ECO:0000313" key="1">
    <source>
        <dbReference type="EMBL" id="HJF07218.1"/>
    </source>
</evidence>
<evidence type="ECO:0000313" key="2">
    <source>
        <dbReference type="Proteomes" id="UP000718012"/>
    </source>
</evidence>